<organism evidence="2 3">
    <name type="scientific">Mucuna pruriens</name>
    <name type="common">Velvet bean</name>
    <name type="synonym">Dolichos pruriens</name>
    <dbReference type="NCBI Taxonomy" id="157652"/>
    <lineage>
        <taxon>Eukaryota</taxon>
        <taxon>Viridiplantae</taxon>
        <taxon>Streptophyta</taxon>
        <taxon>Embryophyta</taxon>
        <taxon>Tracheophyta</taxon>
        <taxon>Spermatophyta</taxon>
        <taxon>Magnoliopsida</taxon>
        <taxon>eudicotyledons</taxon>
        <taxon>Gunneridae</taxon>
        <taxon>Pentapetalae</taxon>
        <taxon>rosids</taxon>
        <taxon>fabids</taxon>
        <taxon>Fabales</taxon>
        <taxon>Fabaceae</taxon>
        <taxon>Papilionoideae</taxon>
        <taxon>50 kb inversion clade</taxon>
        <taxon>NPAAA clade</taxon>
        <taxon>indigoferoid/millettioid clade</taxon>
        <taxon>Phaseoleae</taxon>
        <taxon>Mucuna</taxon>
    </lineage>
</organism>
<evidence type="ECO:0000256" key="1">
    <source>
        <dbReference type="SAM" id="MobiDB-lite"/>
    </source>
</evidence>
<reference evidence="2" key="1">
    <citation type="submission" date="2018-05" db="EMBL/GenBank/DDBJ databases">
        <title>Draft genome of Mucuna pruriens seed.</title>
        <authorList>
            <person name="Nnadi N.E."/>
            <person name="Vos R."/>
            <person name="Hasami M.H."/>
            <person name="Devisetty U.K."/>
            <person name="Aguiy J.C."/>
        </authorList>
    </citation>
    <scope>NUCLEOTIDE SEQUENCE [LARGE SCALE GENOMIC DNA]</scope>
    <source>
        <strain evidence="2">JCA_2017</strain>
    </source>
</reference>
<keyword evidence="3" id="KW-1185">Reference proteome</keyword>
<accession>A0A371HIN4</accession>
<feature type="non-terminal residue" evidence="2">
    <location>
        <position position="1"/>
    </location>
</feature>
<evidence type="ECO:0000313" key="2">
    <source>
        <dbReference type="EMBL" id="RDY02574.1"/>
    </source>
</evidence>
<dbReference type="EMBL" id="QJKJ01002507">
    <property type="protein sequence ID" value="RDY02574.1"/>
    <property type="molecule type" value="Genomic_DNA"/>
</dbReference>
<name>A0A371HIN4_MUCPR</name>
<dbReference type="OrthoDB" id="543541at2759"/>
<evidence type="ECO:0000313" key="3">
    <source>
        <dbReference type="Proteomes" id="UP000257109"/>
    </source>
</evidence>
<proteinExistence type="predicted"/>
<comment type="caution">
    <text evidence="2">The sequence shown here is derived from an EMBL/GenBank/DDBJ whole genome shotgun (WGS) entry which is preliminary data.</text>
</comment>
<feature type="region of interest" description="Disordered" evidence="1">
    <location>
        <begin position="239"/>
        <end position="297"/>
    </location>
</feature>
<protein>
    <submittedName>
        <fullName evidence="2">Uncharacterized protein</fullName>
    </submittedName>
</protein>
<dbReference type="Proteomes" id="UP000257109">
    <property type="component" value="Unassembled WGS sequence"/>
</dbReference>
<feature type="compositionally biased region" description="Polar residues" evidence="1">
    <location>
        <begin position="251"/>
        <end position="278"/>
    </location>
</feature>
<feature type="compositionally biased region" description="Low complexity" evidence="1">
    <location>
        <begin position="282"/>
        <end position="297"/>
    </location>
</feature>
<sequence>MQRHGMRISIISLSLLRESKVVKERLESDAKYYIWDDPYLWICNDQVTHRCILEFEIKSVLHFCYSATEEGHYGSMRTAWKVLDYGLLIGAFFSLNAENTKYAKCQLALSQGGSDSTSMEADPTRSWLSVDSDAIVSDWTRSWTKIFSWSDVAVELGSERVLAGSTFGSHIPLLSCWAEAPVWFESASLGPRRCAIRRCRFHQGDALYLAHYWYWTFMENFDLVPVDLERAIKHQMISAHQAESRPRRNHPGQTDSLLDWSTLQSSSPKEQATQSSSPIRRPSPGAPNTTPSNSTTTSFLEEAFCARRIIRRRYLSRSRRCRSRTERPKVVRGDRLACHRTLVDLILKILAIDGEPSSFFHATKTPLFPAFQSKSESSPTMSRPPKPRYGYLVGGDSDWRWKAFFTSSNDGGGHNNHHRNSQNSSNEGFFKEFNIELKFLDKENIQV</sequence>
<dbReference type="AlphaFoldDB" id="A0A371HIN4"/>
<gene>
    <name evidence="2" type="ORF">CR513_13949</name>
</gene>